<feature type="compositionally biased region" description="Basic residues" evidence="1">
    <location>
        <begin position="1"/>
        <end position="16"/>
    </location>
</feature>
<proteinExistence type="predicted"/>
<keyword evidence="3" id="KW-1185">Reference proteome</keyword>
<evidence type="ECO:0000256" key="1">
    <source>
        <dbReference type="SAM" id="MobiDB-lite"/>
    </source>
</evidence>
<reference evidence="2 3" key="1">
    <citation type="journal article" date="2018" name="Evol. Lett.">
        <title>Horizontal gene cluster transfer increased hallucinogenic mushroom diversity.</title>
        <authorList>
            <person name="Reynolds H.T."/>
            <person name="Vijayakumar V."/>
            <person name="Gluck-Thaler E."/>
            <person name="Korotkin H.B."/>
            <person name="Matheny P.B."/>
            <person name="Slot J.C."/>
        </authorList>
    </citation>
    <scope>NUCLEOTIDE SEQUENCE [LARGE SCALE GENOMIC DNA]</scope>
    <source>
        <strain evidence="2 3">2631</strain>
    </source>
</reference>
<feature type="region of interest" description="Disordered" evidence="1">
    <location>
        <begin position="37"/>
        <end position="60"/>
    </location>
</feature>
<protein>
    <submittedName>
        <fullName evidence="2">Uncharacterized protein</fullName>
    </submittedName>
</protein>
<evidence type="ECO:0000313" key="2">
    <source>
        <dbReference type="EMBL" id="PPQ77095.1"/>
    </source>
</evidence>
<organism evidence="2 3">
    <name type="scientific">Psilocybe cyanescens</name>
    <dbReference type="NCBI Taxonomy" id="93625"/>
    <lineage>
        <taxon>Eukaryota</taxon>
        <taxon>Fungi</taxon>
        <taxon>Dikarya</taxon>
        <taxon>Basidiomycota</taxon>
        <taxon>Agaricomycotina</taxon>
        <taxon>Agaricomycetes</taxon>
        <taxon>Agaricomycetidae</taxon>
        <taxon>Agaricales</taxon>
        <taxon>Agaricineae</taxon>
        <taxon>Strophariaceae</taxon>
        <taxon>Psilocybe</taxon>
    </lineage>
</organism>
<accession>A0A409WF07</accession>
<evidence type="ECO:0000313" key="3">
    <source>
        <dbReference type="Proteomes" id="UP000283269"/>
    </source>
</evidence>
<sequence>MKKKAKMKNRLHSVQHRRAEQSKKAIKVWGNAKAKASACNGAKENGGETDISQPAVVDDD</sequence>
<name>A0A409WF07_PSICY</name>
<dbReference type="Proteomes" id="UP000283269">
    <property type="component" value="Unassembled WGS sequence"/>
</dbReference>
<gene>
    <name evidence="2" type="ORF">CVT25_014908</name>
</gene>
<dbReference type="EMBL" id="NHYD01003444">
    <property type="protein sequence ID" value="PPQ77095.1"/>
    <property type="molecule type" value="Genomic_DNA"/>
</dbReference>
<comment type="caution">
    <text evidence="2">The sequence shown here is derived from an EMBL/GenBank/DDBJ whole genome shotgun (WGS) entry which is preliminary data.</text>
</comment>
<dbReference type="InParanoid" id="A0A409WF07"/>
<dbReference type="AlphaFoldDB" id="A0A409WF07"/>
<feature type="region of interest" description="Disordered" evidence="1">
    <location>
        <begin position="1"/>
        <end position="24"/>
    </location>
</feature>